<evidence type="ECO:0000313" key="2">
    <source>
        <dbReference type="EMBL" id="KAK2663288.1"/>
    </source>
</evidence>
<dbReference type="EMBL" id="JANJYI010000001">
    <property type="protein sequence ID" value="KAK2663288.1"/>
    <property type="molecule type" value="Genomic_DNA"/>
</dbReference>
<sequence>MFIVEELLLVDESLPDRALMLRRSQQSHDFARGEDLSYTNDAVICYSWSRSAHLEQTLRRGKATPPPTVNSDWCDDCILHVVAHHPPPAMESPESSIWGTFEIQQNLQQNMENNNNNNNNNNKKAMKLKQSH</sequence>
<name>A0AAD9XQ05_9ROSI</name>
<protein>
    <submittedName>
        <fullName evidence="2">Uncharacterized protein</fullName>
    </submittedName>
</protein>
<accession>A0AAD9XQ05</accession>
<reference evidence="2" key="1">
    <citation type="journal article" date="2023" name="Plant J.">
        <title>Genome sequences and population genomics provide insights into the demographic history, inbreeding, and mutation load of two 'living fossil' tree species of Dipteronia.</title>
        <authorList>
            <person name="Feng Y."/>
            <person name="Comes H.P."/>
            <person name="Chen J."/>
            <person name="Zhu S."/>
            <person name="Lu R."/>
            <person name="Zhang X."/>
            <person name="Li P."/>
            <person name="Qiu J."/>
            <person name="Olsen K.M."/>
            <person name="Qiu Y."/>
        </authorList>
    </citation>
    <scope>NUCLEOTIDE SEQUENCE</scope>
    <source>
        <strain evidence="2">KIB01</strain>
    </source>
</reference>
<dbReference type="AlphaFoldDB" id="A0AAD9XQ05"/>
<evidence type="ECO:0000313" key="3">
    <source>
        <dbReference type="Proteomes" id="UP001280121"/>
    </source>
</evidence>
<organism evidence="2 3">
    <name type="scientific">Dipteronia dyeriana</name>
    <dbReference type="NCBI Taxonomy" id="168575"/>
    <lineage>
        <taxon>Eukaryota</taxon>
        <taxon>Viridiplantae</taxon>
        <taxon>Streptophyta</taxon>
        <taxon>Embryophyta</taxon>
        <taxon>Tracheophyta</taxon>
        <taxon>Spermatophyta</taxon>
        <taxon>Magnoliopsida</taxon>
        <taxon>eudicotyledons</taxon>
        <taxon>Gunneridae</taxon>
        <taxon>Pentapetalae</taxon>
        <taxon>rosids</taxon>
        <taxon>malvids</taxon>
        <taxon>Sapindales</taxon>
        <taxon>Sapindaceae</taxon>
        <taxon>Hippocastanoideae</taxon>
        <taxon>Acereae</taxon>
        <taxon>Dipteronia</taxon>
    </lineage>
</organism>
<dbReference type="Proteomes" id="UP001280121">
    <property type="component" value="Unassembled WGS sequence"/>
</dbReference>
<gene>
    <name evidence="2" type="ORF">Ddye_001862</name>
</gene>
<keyword evidence="3" id="KW-1185">Reference proteome</keyword>
<comment type="caution">
    <text evidence="2">The sequence shown here is derived from an EMBL/GenBank/DDBJ whole genome shotgun (WGS) entry which is preliminary data.</text>
</comment>
<proteinExistence type="predicted"/>
<feature type="compositionally biased region" description="Low complexity" evidence="1">
    <location>
        <begin position="111"/>
        <end position="122"/>
    </location>
</feature>
<evidence type="ECO:0000256" key="1">
    <source>
        <dbReference type="SAM" id="MobiDB-lite"/>
    </source>
</evidence>
<feature type="region of interest" description="Disordered" evidence="1">
    <location>
        <begin position="111"/>
        <end position="132"/>
    </location>
</feature>